<organism evidence="6 7">
    <name type="scientific">Metarhizium robertsii</name>
    <dbReference type="NCBI Taxonomy" id="568076"/>
    <lineage>
        <taxon>Eukaryota</taxon>
        <taxon>Fungi</taxon>
        <taxon>Dikarya</taxon>
        <taxon>Ascomycota</taxon>
        <taxon>Pezizomycotina</taxon>
        <taxon>Sordariomycetes</taxon>
        <taxon>Hypocreomycetidae</taxon>
        <taxon>Hypocreales</taxon>
        <taxon>Clavicipitaceae</taxon>
        <taxon>Metarhizium</taxon>
    </lineage>
</organism>
<feature type="compositionally biased region" description="Basic and acidic residues" evidence="4">
    <location>
        <begin position="117"/>
        <end position="135"/>
    </location>
</feature>
<evidence type="ECO:0000313" key="7">
    <source>
        <dbReference type="Proteomes" id="UP000030151"/>
    </source>
</evidence>
<dbReference type="Gene3D" id="2.170.150.70">
    <property type="match status" value="2"/>
</dbReference>
<dbReference type="Pfam" id="PF04828">
    <property type="entry name" value="GFA"/>
    <property type="match status" value="1"/>
</dbReference>
<evidence type="ECO:0000256" key="4">
    <source>
        <dbReference type="SAM" id="MobiDB-lite"/>
    </source>
</evidence>
<feature type="region of interest" description="Disordered" evidence="4">
    <location>
        <begin position="115"/>
        <end position="136"/>
    </location>
</feature>
<dbReference type="Proteomes" id="UP000030151">
    <property type="component" value="Unassembled WGS sequence"/>
</dbReference>
<dbReference type="PROSITE" id="PS51891">
    <property type="entry name" value="CENP_V_GFA"/>
    <property type="match status" value="2"/>
</dbReference>
<keyword evidence="2" id="KW-0479">Metal-binding</keyword>
<dbReference type="GO" id="GO:0016846">
    <property type="term" value="F:carbon-sulfur lyase activity"/>
    <property type="evidence" value="ECO:0007669"/>
    <property type="project" value="InterPro"/>
</dbReference>
<dbReference type="InterPro" id="IPR052355">
    <property type="entry name" value="CENP-V-like"/>
</dbReference>
<name>A0A0A1V4G8_9HYPO</name>
<dbReference type="HOGENOM" id="CLU_055491_0_1_1"/>
<comment type="similarity">
    <text evidence="1">Belongs to the Gfa family.</text>
</comment>
<feature type="domain" description="CENP-V/GFA" evidence="5">
    <location>
        <begin position="139"/>
        <end position="276"/>
    </location>
</feature>
<dbReference type="SUPFAM" id="SSF51316">
    <property type="entry name" value="Mss4-like"/>
    <property type="match status" value="2"/>
</dbReference>
<dbReference type="EMBL" id="JELW01000002">
    <property type="protein sequence ID" value="EXV04511.1"/>
    <property type="molecule type" value="Genomic_DNA"/>
</dbReference>
<evidence type="ECO:0000259" key="5">
    <source>
        <dbReference type="PROSITE" id="PS51891"/>
    </source>
</evidence>
<dbReference type="PANTHER" id="PTHR28620:SF1">
    <property type="entry name" value="CENP-V_GFA DOMAIN-CONTAINING PROTEIN"/>
    <property type="match status" value="1"/>
</dbReference>
<sequence>MASESTKYRGYCHCGGFRFELTVPEIKSATACDCRLCKKKGYIWTVPPKGSYKVVRDDGHLQTYESASLRHQFCGRCSTGISGEHVAGPTKGQMAINLLAVREVNPFQLEQDTTVTHVDEPEHALEPRQDSPPERKTHHLFSCHCGRVQAQLLTPVSEQQVKQDNCSSCIRKAYIGVYPNKDQVRIHGKEYTKAYMYGKKYGADHFCATCGVFVFATVIGPPLSVFDNVPPERKEFVMSVYRKNINLLPLNMRCVEGLDIASLNIDKTDYGAEDYELPDEGDVTG</sequence>
<evidence type="ECO:0000256" key="1">
    <source>
        <dbReference type="ARBA" id="ARBA00005495"/>
    </source>
</evidence>
<dbReference type="InterPro" id="IPR011057">
    <property type="entry name" value="Mss4-like_sf"/>
</dbReference>
<feature type="domain" description="CENP-V/GFA" evidence="5">
    <location>
        <begin position="8"/>
        <end position="119"/>
    </location>
</feature>
<evidence type="ECO:0000256" key="2">
    <source>
        <dbReference type="ARBA" id="ARBA00022723"/>
    </source>
</evidence>
<protein>
    <submittedName>
        <fullName evidence="6">Glutathione-dependent formaldehyde-activating enzyme</fullName>
    </submittedName>
</protein>
<dbReference type="OrthoDB" id="2993351at2759"/>
<dbReference type="PANTHER" id="PTHR28620">
    <property type="entry name" value="CENTROMERE PROTEIN V"/>
    <property type="match status" value="1"/>
</dbReference>
<proteinExistence type="inferred from homology"/>
<gene>
    <name evidence="6" type="ORF">X797_002192</name>
</gene>
<comment type="caution">
    <text evidence="6">The sequence shown here is derived from an EMBL/GenBank/DDBJ whole genome shotgun (WGS) entry which is preliminary data.</text>
</comment>
<dbReference type="AlphaFoldDB" id="A0A0A1V4G8"/>
<keyword evidence="3" id="KW-0862">Zinc</keyword>
<dbReference type="GO" id="GO:0046872">
    <property type="term" value="F:metal ion binding"/>
    <property type="evidence" value="ECO:0007669"/>
    <property type="project" value="UniProtKB-KW"/>
</dbReference>
<dbReference type="InterPro" id="IPR006913">
    <property type="entry name" value="CENP-V/GFA"/>
</dbReference>
<accession>A0A0A1V4G8</accession>
<dbReference type="eggNOG" id="KOG4192">
    <property type="taxonomic scope" value="Eukaryota"/>
</dbReference>
<evidence type="ECO:0000313" key="6">
    <source>
        <dbReference type="EMBL" id="EXV04511.1"/>
    </source>
</evidence>
<evidence type="ECO:0000256" key="3">
    <source>
        <dbReference type="ARBA" id="ARBA00022833"/>
    </source>
</evidence>
<reference evidence="6 7" key="1">
    <citation type="submission" date="2014-02" db="EMBL/GenBank/DDBJ databases">
        <title>The genome sequence of the entomopathogenic fungus Metarhizium robertsii ARSEF 2575.</title>
        <authorList>
            <person name="Giuliano Garisto Donzelli B."/>
            <person name="Roe B.A."/>
            <person name="Macmil S.L."/>
            <person name="Krasnoff S.B."/>
            <person name="Gibson D.M."/>
        </authorList>
    </citation>
    <scope>NUCLEOTIDE SEQUENCE [LARGE SCALE GENOMIC DNA]</scope>
    <source>
        <strain evidence="6 7">ARSEF 2575</strain>
    </source>
</reference>